<accession>A0ABS5K0U4</accession>
<feature type="chain" id="PRO_5045285051" evidence="1">
    <location>
        <begin position="20"/>
        <end position="637"/>
    </location>
</feature>
<dbReference type="EMBL" id="JAGUCO010000028">
    <property type="protein sequence ID" value="MBS2100738.1"/>
    <property type="molecule type" value="Genomic_DNA"/>
</dbReference>
<evidence type="ECO:0000313" key="2">
    <source>
        <dbReference type="EMBL" id="MBS2100738.1"/>
    </source>
</evidence>
<dbReference type="Pfam" id="PF12771">
    <property type="entry name" value="SusD-like_2"/>
    <property type="match status" value="1"/>
</dbReference>
<dbReference type="InterPro" id="IPR041662">
    <property type="entry name" value="SusD-like_2"/>
</dbReference>
<gene>
    <name evidence="2" type="ORF">KEM10_20795</name>
</gene>
<keyword evidence="3" id="KW-1185">Reference proteome</keyword>
<keyword evidence="2" id="KW-0449">Lipoprotein</keyword>
<sequence>MKRNIFWIFIAVLSLLNTACMDDFGNINDDPNKVPEVDPGYLLTRVWMRYNGSPHEEHRGNLLMSGPLSGIMSSSYFTGQGYNGNVDSYNEAKMLEMYNDAIRNGVEMLYILKEDKSQDNTAKYAIGTIVMQFAFQRVTDLYGDIPYHEGGLGYREGILYPQYDSQEDIYKSSVDSLKKYRDVLLDTESAPFSTTNDIIFGGIGNGNERKEAWAKLANSLILRMGMRAVEGDANWAQQTVEEAAAHQAGFITSVSIDDAAIMPTGLVGGDWGMIVNGAGSVLSGTGGRIFVGEEWLRMAQENRDPRIFYTAAQGYVDGSDLKAWTGQKYFNAFEQAARTGEPWKPVTFSTFKSGGGEDNFAARGLMLVNIFNEDGEPIQEKVVGQWFIDADTTNVYNEYLTAAAINPETIGNREAPIVVFGGDESYYILAEAALRGWSVPGDANSNLQKAIEISLNKYPELYNFGTSASTYLGKQSAFEGETLTYEGLTQDYLDLVMSEDVDLELVWRERWKSCLTAQGAYEAYALWNRTNLEVVPVGLPRPGTSTMELPVYKAEDLVLENLEFGVPVATSEYASVPFHNGGDTEGWRPRRINYPNAERTNNPDHVEAAMQNQISEYGQVGSGSHFITTYMWISKKD</sequence>
<comment type="caution">
    <text evidence="2">The sequence shown here is derived from an EMBL/GenBank/DDBJ whole genome shotgun (WGS) entry which is preliminary data.</text>
</comment>
<dbReference type="InterPro" id="IPR024302">
    <property type="entry name" value="SusD-like"/>
</dbReference>
<organism evidence="2 3">
    <name type="scientific">Carboxylicivirga linearis</name>
    <dbReference type="NCBI Taxonomy" id="1628157"/>
    <lineage>
        <taxon>Bacteria</taxon>
        <taxon>Pseudomonadati</taxon>
        <taxon>Bacteroidota</taxon>
        <taxon>Bacteroidia</taxon>
        <taxon>Marinilabiliales</taxon>
        <taxon>Marinilabiliaceae</taxon>
        <taxon>Carboxylicivirga</taxon>
    </lineage>
</organism>
<name>A0ABS5K0U4_9BACT</name>
<dbReference type="SUPFAM" id="SSF48452">
    <property type="entry name" value="TPR-like"/>
    <property type="match status" value="1"/>
</dbReference>
<dbReference type="Proteomes" id="UP000708576">
    <property type="component" value="Unassembled WGS sequence"/>
</dbReference>
<dbReference type="Gene3D" id="1.25.40.390">
    <property type="match status" value="2"/>
</dbReference>
<proteinExistence type="predicted"/>
<dbReference type="RefSeq" id="WP_212219172.1">
    <property type="nucleotide sequence ID" value="NZ_JAGUCO010000028.1"/>
</dbReference>
<feature type="signal peptide" evidence="1">
    <location>
        <begin position="1"/>
        <end position="19"/>
    </location>
</feature>
<dbReference type="Pfam" id="PF12741">
    <property type="entry name" value="SusD-like"/>
    <property type="match status" value="1"/>
</dbReference>
<reference evidence="2 3" key="1">
    <citation type="journal article" date="2015" name="Int. J. Syst. Evol. Microbiol.">
        <title>Carboxylicivirga linearis sp. nov., isolated from a sea cucumber culture pond.</title>
        <authorList>
            <person name="Wang F.Q."/>
            <person name="Zhou Y.X."/>
            <person name="Lin X.Z."/>
            <person name="Chen G.J."/>
            <person name="Du Z.J."/>
        </authorList>
    </citation>
    <scope>NUCLEOTIDE SEQUENCE [LARGE SCALE GENOMIC DNA]</scope>
    <source>
        <strain evidence="2 3">FB218</strain>
    </source>
</reference>
<keyword evidence="1" id="KW-0732">Signal</keyword>
<dbReference type="InterPro" id="IPR011990">
    <property type="entry name" value="TPR-like_helical_dom_sf"/>
</dbReference>
<evidence type="ECO:0000313" key="3">
    <source>
        <dbReference type="Proteomes" id="UP000708576"/>
    </source>
</evidence>
<protein>
    <submittedName>
        <fullName evidence="2">SusD/RagB family nutrient-binding outer membrane lipoprotein</fullName>
    </submittedName>
</protein>
<evidence type="ECO:0000256" key="1">
    <source>
        <dbReference type="SAM" id="SignalP"/>
    </source>
</evidence>